<dbReference type="Proteomes" id="UP001345963">
    <property type="component" value="Unassembled WGS sequence"/>
</dbReference>
<sequence>MHFFFHKTVILHEAIKMISKNTESYTIITNTADLRVVPQIFIATLHKKARVITKEVGCSHSASKSVNGKLRGRKRFGRKRYTIKKDWSVGQWTKIPFLDKNKFCISLSQSLNKSVKTEPELLEVQFEVSKVLMI</sequence>
<evidence type="ECO:0000313" key="1">
    <source>
        <dbReference type="EMBL" id="MED6260248.1"/>
    </source>
</evidence>
<accession>A0ABU7CEY9</accession>
<name>A0ABU7CEY9_9TELE</name>
<dbReference type="EMBL" id="JAHUTI010088729">
    <property type="protein sequence ID" value="MED6260248.1"/>
    <property type="molecule type" value="Genomic_DNA"/>
</dbReference>
<reference evidence="1 2" key="1">
    <citation type="submission" date="2021-07" db="EMBL/GenBank/DDBJ databases">
        <authorList>
            <person name="Palmer J.M."/>
        </authorList>
    </citation>
    <scope>NUCLEOTIDE SEQUENCE [LARGE SCALE GENOMIC DNA]</scope>
    <source>
        <strain evidence="1 2">AT_MEX2019</strain>
        <tissue evidence="1">Muscle</tissue>
    </source>
</reference>
<gene>
    <name evidence="1" type="ORF">ATANTOWER_009521</name>
</gene>
<evidence type="ECO:0000313" key="2">
    <source>
        <dbReference type="Proteomes" id="UP001345963"/>
    </source>
</evidence>
<keyword evidence="2" id="KW-1185">Reference proteome</keyword>
<organism evidence="1 2">
    <name type="scientific">Ataeniobius toweri</name>
    <dbReference type="NCBI Taxonomy" id="208326"/>
    <lineage>
        <taxon>Eukaryota</taxon>
        <taxon>Metazoa</taxon>
        <taxon>Chordata</taxon>
        <taxon>Craniata</taxon>
        <taxon>Vertebrata</taxon>
        <taxon>Euteleostomi</taxon>
        <taxon>Actinopterygii</taxon>
        <taxon>Neopterygii</taxon>
        <taxon>Teleostei</taxon>
        <taxon>Neoteleostei</taxon>
        <taxon>Acanthomorphata</taxon>
        <taxon>Ovalentaria</taxon>
        <taxon>Atherinomorphae</taxon>
        <taxon>Cyprinodontiformes</taxon>
        <taxon>Goodeidae</taxon>
        <taxon>Ataeniobius</taxon>
    </lineage>
</organism>
<proteinExistence type="predicted"/>
<protein>
    <submittedName>
        <fullName evidence="1">Uncharacterized protein</fullName>
    </submittedName>
</protein>
<comment type="caution">
    <text evidence="1">The sequence shown here is derived from an EMBL/GenBank/DDBJ whole genome shotgun (WGS) entry which is preliminary data.</text>
</comment>